<name>A0A8X6FQ58_TRICU</name>
<dbReference type="Proteomes" id="UP000887116">
    <property type="component" value="Unassembled WGS sequence"/>
</dbReference>
<sequence length="166" mass="18725">MDAGNTNAIPDYSALRIFCTSKIRSIEVIVEQFEDILNQQESILSLVTSTFTELVSHEFTLEGSALVKMREDIQEFRVQMAKVTSLLESIKAIQGQATDKMEFINSHISEHDCRSELRETQDLNAMSDAMASLIFETINKLDNALTGIIERVRALIETYDSSDLNE</sequence>
<comment type="caution">
    <text evidence="1">The sequence shown here is derived from an EMBL/GenBank/DDBJ whole genome shotgun (WGS) entry which is preliminary data.</text>
</comment>
<protein>
    <submittedName>
        <fullName evidence="1">Uncharacterized protein</fullName>
    </submittedName>
</protein>
<dbReference type="EMBL" id="BMAO01032935">
    <property type="protein sequence ID" value="GFQ85797.1"/>
    <property type="molecule type" value="Genomic_DNA"/>
</dbReference>
<evidence type="ECO:0000313" key="1">
    <source>
        <dbReference type="EMBL" id="GFQ85797.1"/>
    </source>
</evidence>
<keyword evidence="2" id="KW-1185">Reference proteome</keyword>
<dbReference type="OrthoDB" id="6468474at2759"/>
<dbReference type="AlphaFoldDB" id="A0A8X6FQ58"/>
<organism evidence="1 2">
    <name type="scientific">Trichonephila clavata</name>
    <name type="common">Joro spider</name>
    <name type="synonym">Nephila clavata</name>
    <dbReference type="NCBI Taxonomy" id="2740835"/>
    <lineage>
        <taxon>Eukaryota</taxon>
        <taxon>Metazoa</taxon>
        <taxon>Ecdysozoa</taxon>
        <taxon>Arthropoda</taxon>
        <taxon>Chelicerata</taxon>
        <taxon>Arachnida</taxon>
        <taxon>Araneae</taxon>
        <taxon>Araneomorphae</taxon>
        <taxon>Entelegynae</taxon>
        <taxon>Araneoidea</taxon>
        <taxon>Nephilidae</taxon>
        <taxon>Trichonephila</taxon>
    </lineage>
</organism>
<gene>
    <name evidence="1" type="ORF">TNCT_36531</name>
</gene>
<proteinExistence type="predicted"/>
<evidence type="ECO:0000313" key="2">
    <source>
        <dbReference type="Proteomes" id="UP000887116"/>
    </source>
</evidence>
<accession>A0A8X6FQ58</accession>
<reference evidence="1" key="1">
    <citation type="submission" date="2020-07" db="EMBL/GenBank/DDBJ databases">
        <title>Multicomponent nature underlies the extraordinary mechanical properties of spider dragline silk.</title>
        <authorList>
            <person name="Kono N."/>
            <person name="Nakamura H."/>
            <person name="Mori M."/>
            <person name="Yoshida Y."/>
            <person name="Ohtoshi R."/>
            <person name="Malay A.D."/>
            <person name="Moran D.A.P."/>
            <person name="Tomita M."/>
            <person name="Numata K."/>
            <person name="Arakawa K."/>
        </authorList>
    </citation>
    <scope>NUCLEOTIDE SEQUENCE</scope>
</reference>